<organism evidence="2 3">
    <name type="scientific">Nocardia bovistercoris</name>
    <dbReference type="NCBI Taxonomy" id="2785916"/>
    <lineage>
        <taxon>Bacteria</taxon>
        <taxon>Bacillati</taxon>
        <taxon>Actinomycetota</taxon>
        <taxon>Actinomycetes</taxon>
        <taxon>Mycobacteriales</taxon>
        <taxon>Nocardiaceae</taxon>
        <taxon>Nocardia</taxon>
    </lineage>
</organism>
<accession>A0A931IHI9</accession>
<comment type="caution">
    <text evidence="2">The sequence shown here is derived from an EMBL/GenBank/DDBJ whole genome shotgun (WGS) entry which is preliminary data.</text>
</comment>
<feature type="coiled-coil region" evidence="1">
    <location>
        <begin position="55"/>
        <end position="82"/>
    </location>
</feature>
<dbReference type="InterPro" id="IPR036689">
    <property type="entry name" value="ESAT-6-like_sf"/>
</dbReference>
<evidence type="ECO:0000256" key="1">
    <source>
        <dbReference type="SAM" id="Coils"/>
    </source>
</evidence>
<dbReference type="Pfam" id="PF06013">
    <property type="entry name" value="WXG100"/>
    <property type="match status" value="1"/>
</dbReference>
<keyword evidence="1" id="KW-0175">Coiled coil</keyword>
<dbReference type="Gene3D" id="1.10.287.1060">
    <property type="entry name" value="ESAT-6-like"/>
    <property type="match status" value="1"/>
</dbReference>
<dbReference type="InterPro" id="IPR010310">
    <property type="entry name" value="T7SS_ESAT-6-like"/>
</dbReference>
<evidence type="ECO:0000313" key="3">
    <source>
        <dbReference type="Proteomes" id="UP000655751"/>
    </source>
</evidence>
<dbReference type="AlphaFoldDB" id="A0A931IHI9"/>
<keyword evidence="3" id="KW-1185">Reference proteome</keyword>
<gene>
    <name evidence="2" type="ORF">IT779_35265</name>
</gene>
<proteinExistence type="predicted"/>
<dbReference type="EMBL" id="JADMLG010000026">
    <property type="protein sequence ID" value="MBH0781544.1"/>
    <property type="molecule type" value="Genomic_DNA"/>
</dbReference>
<evidence type="ECO:0000313" key="2">
    <source>
        <dbReference type="EMBL" id="MBH0781544.1"/>
    </source>
</evidence>
<dbReference type="RefSeq" id="WP_196153832.1">
    <property type="nucleotide sequence ID" value="NZ_JADMLG010000026.1"/>
</dbReference>
<sequence>MAAYTANTDQILALVAKARLIGQQIEQRIADVESEVAALHIEWEGNAAQSHRAKHDIWQREMQDMKAALAELETAARAARDRYLANVEHNKRMWP</sequence>
<dbReference type="SUPFAM" id="SSF140453">
    <property type="entry name" value="EsxAB dimer-like"/>
    <property type="match status" value="1"/>
</dbReference>
<name>A0A931IHI9_9NOCA</name>
<reference evidence="2" key="1">
    <citation type="submission" date="2020-11" db="EMBL/GenBank/DDBJ databases">
        <title>Nocardia NEAU-351.nov., a novel actinomycete isolated from the cow dung.</title>
        <authorList>
            <person name="Zhang X."/>
        </authorList>
    </citation>
    <scope>NUCLEOTIDE SEQUENCE</scope>
    <source>
        <strain evidence="2">NEAU-351</strain>
    </source>
</reference>
<protein>
    <submittedName>
        <fullName evidence="2">WXG100 family type VII secretion target</fullName>
    </submittedName>
</protein>
<dbReference type="Proteomes" id="UP000655751">
    <property type="component" value="Unassembled WGS sequence"/>
</dbReference>